<dbReference type="GO" id="GO:0003700">
    <property type="term" value="F:DNA-binding transcription factor activity"/>
    <property type="evidence" value="ECO:0007669"/>
    <property type="project" value="TreeGrafter"/>
</dbReference>
<evidence type="ECO:0000313" key="5">
    <source>
        <dbReference type="EMBL" id="GLL12963.1"/>
    </source>
</evidence>
<name>A0A9W6L4M1_9PSEU</name>
<keyword evidence="1 2" id="KW-0238">DNA-binding</keyword>
<dbReference type="AlphaFoldDB" id="A0A9W6L4M1"/>
<evidence type="ECO:0000256" key="1">
    <source>
        <dbReference type="ARBA" id="ARBA00023125"/>
    </source>
</evidence>
<feature type="domain" description="HTH tetR-type" evidence="4">
    <location>
        <begin position="42"/>
        <end position="102"/>
    </location>
</feature>
<dbReference type="Pfam" id="PF00440">
    <property type="entry name" value="TetR_N"/>
    <property type="match status" value="1"/>
</dbReference>
<accession>A0A9W6L4M1</accession>
<organism evidence="5 6">
    <name type="scientific">Pseudonocardia halophobica</name>
    <dbReference type="NCBI Taxonomy" id="29401"/>
    <lineage>
        <taxon>Bacteria</taxon>
        <taxon>Bacillati</taxon>
        <taxon>Actinomycetota</taxon>
        <taxon>Actinomycetes</taxon>
        <taxon>Pseudonocardiales</taxon>
        <taxon>Pseudonocardiaceae</taxon>
        <taxon>Pseudonocardia</taxon>
    </lineage>
</organism>
<feature type="DNA-binding region" description="H-T-H motif" evidence="2">
    <location>
        <begin position="65"/>
        <end position="84"/>
    </location>
</feature>
<dbReference type="Proteomes" id="UP001143463">
    <property type="component" value="Unassembled WGS sequence"/>
</dbReference>
<dbReference type="GO" id="GO:0000976">
    <property type="term" value="F:transcription cis-regulatory region binding"/>
    <property type="evidence" value="ECO:0007669"/>
    <property type="project" value="TreeGrafter"/>
</dbReference>
<sequence>MGTVTELSGESRPVASTGARRGKAMAKGSEGGRKRAPRARVTDPATAILLAAESCYLRLGITKTTMDDVAREAGVSRPTVYRHYATRDDLITGVLLARARDLLDRARRFIDTRSTIDAKLVDGMIFLVDSGRRDPMVLQLVSLEFLEVANRVSDTPKLATDLTAELWAPILREAQEAGEVRADLDVDRFCAWLTFVELILVGRIERLGAEDPSHRRLMERFVVPALHHAVEYDRSAARAG</sequence>
<evidence type="ECO:0000256" key="2">
    <source>
        <dbReference type="PROSITE-ProRule" id="PRU00335"/>
    </source>
</evidence>
<dbReference type="PROSITE" id="PS50977">
    <property type="entry name" value="HTH_TETR_2"/>
    <property type="match status" value="1"/>
</dbReference>
<evidence type="ECO:0000256" key="3">
    <source>
        <dbReference type="SAM" id="MobiDB-lite"/>
    </source>
</evidence>
<dbReference type="EMBL" id="BSFQ01000017">
    <property type="protein sequence ID" value="GLL12963.1"/>
    <property type="molecule type" value="Genomic_DNA"/>
</dbReference>
<protein>
    <recommendedName>
        <fullName evidence="4">HTH tetR-type domain-containing protein</fullName>
    </recommendedName>
</protein>
<proteinExistence type="predicted"/>
<evidence type="ECO:0000259" key="4">
    <source>
        <dbReference type="PROSITE" id="PS50977"/>
    </source>
</evidence>
<feature type="region of interest" description="Disordered" evidence="3">
    <location>
        <begin position="1"/>
        <end position="38"/>
    </location>
</feature>
<dbReference type="InterPro" id="IPR001647">
    <property type="entry name" value="HTH_TetR"/>
</dbReference>
<evidence type="ECO:0000313" key="6">
    <source>
        <dbReference type="Proteomes" id="UP001143463"/>
    </source>
</evidence>
<reference evidence="5" key="2">
    <citation type="submission" date="2023-01" db="EMBL/GenBank/DDBJ databases">
        <authorList>
            <person name="Sun Q."/>
            <person name="Evtushenko L."/>
        </authorList>
    </citation>
    <scope>NUCLEOTIDE SEQUENCE</scope>
    <source>
        <strain evidence="5">VKM Ac-1069</strain>
    </source>
</reference>
<dbReference type="PRINTS" id="PR00455">
    <property type="entry name" value="HTHTETR"/>
</dbReference>
<dbReference type="SUPFAM" id="SSF48498">
    <property type="entry name" value="Tetracyclin repressor-like, C-terminal domain"/>
    <property type="match status" value="1"/>
</dbReference>
<dbReference type="PANTHER" id="PTHR30055:SF153">
    <property type="entry name" value="HTH-TYPE TRANSCRIPTIONAL REPRESSOR RV3405C"/>
    <property type="match status" value="1"/>
</dbReference>
<keyword evidence="6" id="KW-1185">Reference proteome</keyword>
<dbReference type="InterPro" id="IPR009057">
    <property type="entry name" value="Homeodomain-like_sf"/>
</dbReference>
<gene>
    <name evidence="5" type="ORF">GCM10017577_41050</name>
</gene>
<reference evidence="5" key="1">
    <citation type="journal article" date="2014" name="Int. J. Syst. Evol. Microbiol.">
        <title>Complete genome sequence of Corynebacterium casei LMG S-19264T (=DSM 44701T), isolated from a smear-ripened cheese.</title>
        <authorList>
            <consortium name="US DOE Joint Genome Institute (JGI-PGF)"/>
            <person name="Walter F."/>
            <person name="Albersmeier A."/>
            <person name="Kalinowski J."/>
            <person name="Ruckert C."/>
        </authorList>
    </citation>
    <scope>NUCLEOTIDE SEQUENCE</scope>
    <source>
        <strain evidence="5">VKM Ac-1069</strain>
    </source>
</reference>
<dbReference type="PANTHER" id="PTHR30055">
    <property type="entry name" value="HTH-TYPE TRANSCRIPTIONAL REGULATOR RUTR"/>
    <property type="match status" value="1"/>
</dbReference>
<dbReference type="InterPro" id="IPR050109">
    <property type="entry name" value="HTH-type_TetR-like_transc_reg"/>
</dbReference>
<dbReference type="SUPFAM" id="SSF46689">
    <property type="entry name" value="Homeodomain-like"/>
    <property type="match status" value="1"/>
</dbReference>
<dbReference type="Gene3D" id="1.10.357.10">
    <property type="entry name" value="Tetracycline Repressor, domain 2"/>
    <property type="match status" value="1"/>
</dbReference>
<dbReference type="InterPro" id="IPR036271">
    <property type="entry name" value="Tet_transcr_reg_TetR-rel_C_sf"/>
</dbReference>
<comment type="caution">
    <text evidence="5">The sequence shown here is derived from an EMBL/GenBank/DDBJ whole genome shotgun (WGS) entry which is preliminary data.</text>
</comment>